<dbReference type="Pfam" id="PF01345">
    <property type="entry name" value="DUF11"/>
    <property type="match status" value="1"/>
</dbReference>
<dbReference type="PROSITE" id="PS51257">
    <property type="entry name" value="PROKAR_LIPOPROTEIN"/>
    <property type="match status" value="1"/>
</dbReference>
<dbReference type="InterPro" id="IPR011042">
    <property type="entry name" value="6-blade_b-propeller_TolB-like"/>
</dbReference>
<keyword evidence="6" id="KW-0645">Protease</keyword>
<keyword evidence="6" id="KW-0482">Metalloprotease</keyword>
<dbReference type="InterPro" id="IPR001258">
    <property type="entry name" value="NHL_repeat"/>
</dbReference>
<dbReference type="Pfam" id="PF16410">
    <property type="entry name" value="DUF5018"/>
    <property type="match status" value="1"/>
</dbReference>
<feature type="domain" description="Fibronectin type-III" evidence="5">
    <location>
        <begin position="802"/>
        <end position="894"/>
    </location>
</feature>
<feature type="repeat" description="NHL" evidence="2">
    <location>
        <begin position="1662"/>
        <end position="1701"/>
    </location>
</feature>
<dbReference type="Gene3D" id="2.60.40.10">
    <property type="entry name" value="Immunoglobulins"/>
    <property type="match status" value="1"/>
</dbReference>
<dbReference type="RefSeq" id="WP_309939410.1">
    <property type="nucleotide sequence ID" value="NZ_AP025305.1"/>
</dbReference>
<dbReference type="InterPro" id="IPR045474">
    <property type="entry name" value="GEVED"/>
</dbReference>
<dbReference type="InterPro" id="IPR003961">
    <property type="entry name" value="FN3_dom"/>
</dbReference>
<comment type="caution">
    <text evidence="6">The sequence shown here is derived from an EMBL/GenBank/DDBJ whole genome shotgun (WGS) entry which is preliminary data.</text>
</comment>
<dbReference type="PANTHER" id="PTHR41775:SF1">
    <property type="entry name" value="PEPTIDASE M6-LIKE DOMAIN-CONTAINING PROTEIN"/>
    <property type="match status" value="1"/>
</dbReference>
<dbReference type="InterPro" id="IPR008757">
    <property type="entry name" value="Peptidase_M6-like_domain"/>
</dbReference>
<dbReference type="CDD" id="cd00063">
    <property type="entry name" value="FN3"/>
    <property type="match status" value="1"/>
</dbReference>
<keyword evidence="4" id="KW-0732">Signal</keyword>
<dbReference type="Proteomes" id="UP001185092">
    <property type="component" value="Unassembled WGS sequence"/>
</dbReference>
<dbReference type="Pfam" id="PF05547">
    <property type="entry name" value="Peptidase_M6"/>
    <property type="match status" value="1"/>
</dbReference>
<dbReference type="InterPro" id="IPR001434">
    <property type="entry name" value="OmcB-like_DUF11"/>
</dbReference>
<evidence type="ECO:0000256" key="2">
    <source>
        <dbReference type="PROSITE-ProRule" id="PRU00504"/>
    </source>
</evidence>
<feature type="region of interest" description="Disordered" evidence="3">
    <location>
        <begin position="557"/>
        <end position="596"/>
    </location>
</feature>
<evidence type="ECO:0000259" key="5">
    <source>
        <dbReference type="PROSITE" id="PS50853"/>
    </source>
</evidence>
<protein>
    <submittedName>
        <fullName evidence="6">M6 family metalloprotease-like protein</fullName>
    </submittedName>
</protein>
<dbReference type="InterPro" id="IPR013783">
    <property type="entry name" value="Ig-like_fold"/>
</dbReference>
<name>A0AAE3XPP6_9BACT</name>
<keyword evidence="6" id="KW-0378">Hydrolase</keyword>
<dbReference type="Gene3D" id="2.120.10.30">
    <property type="entry name" value="TolB, C-terminal domain"/>
    <property type="match status" value="1"/>
</dbReference>
<feature type="chain" id="PRO_5041979267" evidence="4">
    <location>
        <begin position="28"/>
        <end position="3595"/>
    </location>
</feature>
<dbReference type="PROSITE" id="PS51125">
    <property type="entry name" value="NHL"/>
    <property type="match status" value="1"/>
</dbReference>
<feature type="compositionally biased region" description="Acidic residues" evidence="3">
    <location>
        <begin position="557"/>
        <end position="567"/>
    </location>
</feature>
<dbReference type="CDD" id="cd05819">
    <property type="entry name" value="NHL"/>
    <property type="match status" value="1"/>
</dbReference>
<keyword evidence="1" id="KW-0677">Repeat</keyword>
<dbReference type="InterPro" id="IPR032186">
    <property type="entry name" value="DUF5018"/>
</dbReference>
<dbReference type="SUPFAM" id="SSF55486">
    <property type="entry name" value="Metalloproteases ('zincins'), catalytic domain"/>
    <property type="match status" value="1"/>
</dbReference>
<dbReference type="InterPro" id="IPR026444">
    <property type="entry name" value="Secre_tail"/>
</dbReference>
<dbReference type="SMART" id="SM00060">
    <property type="entry name" value="FN3"/>
    <property type="match status" value="2"/>
</dbReference>
<dbReference type="GO" id="GO:0006508">
    <property type="term" value="P:proteolysis"/>
    <property type="evidence" value="ECO:0007669"/>
    <property type="project" value="InterPro"/>
</dbReference>
<gene>
    <name evidence="6" type="ORF">HNQ88_002719</name>
</gene>
<feature type="signal peptide" evidence="4">
    <location>
        <begin position="1"/>
        <end position="27"/>
    </location>
</feature>
<reference evidence="6" key="1">
    <citation type="submission" date="2023-07" db="EMBL/GenBank/DDBJ databases">
        <title>Genomic Encyclopedia of Type Strains, Phase IV (KMG-IV): sequencing the most valuable type-strain genomes for metagenomic binning, comparative biology and taxonomic classification.</title>
        <authorList>
            <person name="Goeker M."/>
        </authorList>
    </citation>
    <scope>NUCLEOTIDE SEQUENCE</scope>
    <source>
        <strain evidence="6">DSM 26174</strain>
    </source>
</reference>
<dbReference type="Gene3D" id="2.60.40.2340">
    <property type="match status" value="9"/>
</dbReference>
<evidence type="ECO:0000256" key="4">
    <source>
        <dbReference type="SAM" id="SignalP"/>
    </source>
</evidence>
<sequence length="3595" mass="396937">MRKKSTREKLLLLSWAMMILSCFSVKAENHHKDHTETHCAHTIEIRHGNGQKGLFRAISEYGQLYLIDSRGYSLLNINGYLQYAAKANGRLIPSGQKYDNGLPPIGINKHLSPDPREIDIQEKQFKIEQDKIGDPLRTKNASVPSKGNLRVPVFMVGFNNYGFGSNQHDGQTMRVNYDITQGDGNNPLGGGDPYRAFEILFNGNSYIPDDNPGDGYMTVKDYYRNASYGQLNLQFNLATYSPVRASQSHTAYGDQNGEGPTFDLVHEAISKSLPGNLGNPSQYDSDGDGFIDGVVIMHAGPGASQQGDGQYVWPRRNSIEYNSNPEKGIVVVNNSNTQIKYVYNNNGQREYRNPRIYDLEKRPGGGLQLKNDPSNWPAQVWVYSDYCIQSESQFYWDDNGDKKQSMVGIGNIVHEFGHLLGMPDIYHKEKFTLGVWDIMAGGAWVAGQYFPTDFSVYTKAALGWITPQELYKDDDGTYTLPPSTDNKSNYYQINTRYGQDYFILENRVKKKNDLFIPAEGMLIWHLQERLADISNRYNYTPNGAPGFDFDGVDIEEADGTQDGDTQDTDTWPGLLGKTEFGPNTIPNSNSNYEGKPETGVRIYDIKELADGSIEFKLQHDETEDQEPKYCQTKSQFGNELGISQVTFGQLNNPSPWKGTYHYDAYQEAVVDKSDELELEIFVDGKIKQDYQDIDTEIGVKAFIDWNADGDFNDNGETVLAEAALLKDKKRYTTKITVPANLKHGSKRYLRVVTYSLNYTYNDWTYTLDDVEACGLSTKFKEGEAEDYRIVFMDENQVDVPSKPTNLQAFKVAENVEQARLTWEDNTDGEIRFDIYATDFTGLRYEKIDEAPANTTEKILNNLIPGNTYYFKVQAIVDPINSPLSDAAELTLDKGEPKDYYWVENGGEWGDLSHWATASGGSVKHERMPSRHDNIIFDENSFTKTQQSIIFTENFEAANIDMMKVTNRPEFTVVDENLAITVYGDLKIPKNVFGKWGKLYLKSENTVDDPAELIFESDEIFYEKVFFDAPSETGAWKLAGDFYGQIGILNKGILSFGDHYMRMFQEFQVSKTTNKKTLNLDDGEIETGYWNLPGYWDNPEALTFTQKNSTITVSTYELPQPGSIYQHDSRFNGGDRTYNRVAFKTSDLRLSIDYDEVRPILLYGNNTYNELKFHPGAIVSIGGGSAQTFEKITAIGVPEKPIKFLGQSKVDFINTGPNQVHVNYCHIKSINAVDQYDPNRCFKATNSVTLDTNWNWCTLLRENYLTVYPRYHRDIYVDDIIEDISSTDTENIDGVLEPKGLFRQNAITGGDLHFKIIEGNDFARLEGRKLIAEAPGLVRISVHSEGRGYGPSDPFNDLYVVILDRNQPNKFINFMEAKHVIGDDNFCIDGANNYPNGPEPSRSKTPIPTSVKVSTGGLVAVAAQNANRVMIWKRGPGVDNNNPALGDADYILGQKKWNEDRIPSVQDFGTYTNGPGNIAFSRDGNMLAVADRGGNRVLIYKNIYKAMEKADQRKANGEDPYITVEDADIVLGRSSFGLAQDYEIDKYPTGPAVFNDPHGMAFTEDGKFIVCDAGNNRVLIWNDVPEDHFMDADIVVGQPNMYSDQSGTTATTLWTPSSVAITRDGKMVIADPGNTRVLIYNRVPTSNGAKADIVLGQKSFFDRSWGISNREFSWPYGVAIDSENRLAISEYGNNRIVIYNDLPTTNYAPFDVVLGQPDFYTNKKYEDLSKDGLSSCSTYGKNGLSYQKRIILDPFEPSFDAAGRLYAAGWKSSQVKVYGAEAYKGDLRIEMETDNAKPAIGEEFNVTLKLTHVSGDHDAHNVRVNFILDQGLELVEAPTASSGDYDTELNQWRFDVLAKNANETLNVKVRLREGSENEEICMNANIISSLLDTNPDDNKAQICLNYKERIDIIVEDRINRTYCDPHSFNVYAETVPANLPIRYELQFQGEPTAEIKGNRVTILKPGSFSIRYIFEGTDRFKEKETSTLVAIDKCSLDIVMKWPQNGKTYSRGTSKKIEYAIANKLPDEFKDIDIKVIPDNWDAANLAAAEFDPETEILTFKQTSNHLCLRWKLQEQTIRDLAPYFKIDRTYFDTCVEVINGEVKERKIVFEPAMQTTYNSLDDIVFTGKTTPVYDYWSLTYTRDGSNIPSVVEDNTVSYKILQGEGEIVPTGNTYNVRIPQANGNAKIPEFKITGLKPGKYVIEATSEFIYVDGVPHEGAIELIEFEILREDLDKTAIITDFNIPDFQIGDEKIDQDAGTITVDVTSDFIGKFIPEITWEGNTIESSIGIQVDASSSNVVYTVTADDDDITKDYEIIINREPRCKIVVESINVEGIDYPVDSENTFVAAVVSSDIDLSNLRIFVNVPNQYLDVATITPTPSKHDFTKGFVDFVVGSKECNETTTYKVTVTHDQPDAAEILSADVNGVATVIAGNQIGVTLPAGSDLSNVIFENVIWKKPNKNPEITSHTDIGDGKYQITLDGNNQAIIKTQAGNKKVNYTLTVFVATEEGNPEITAFSLTDQASSSVNQATSTIDIIMPHGSDISNLEIESIILADPSSTTSLMVGNTYDFTNGHTLTVTATGDVQKVYTINVTIEEDTRSVAKDIISYTIDGIAGTVDANAKTVTVELPYSSAVDLSAVMPTIIISDLATISPEDQTVVDFSAGSIIYTVTAENESTQEWTVTVTKATDERSVAKDIISYTVDGIAGTVDANAKTVTVELPYSSAVDLSAVTPTITISDLATISPADQTVVDFSTGSVVYTVTAENESSQEWTVTVTKATDERSVAKDIISYTVDGIAGTVDANAKTVTVELPYSSAVDLSAVTPTITISDLATISPADQTVVDFSTGSVVYTVTAENESSQDWTVTVTKAADGRSVAKDIISYTVDGIAGTVDANAKTVTVELPYSSAVDLSAVTPTITISDLATISPADQTVVDFSAGSVIYTVTAENESSQEWTVTVTKATDERSVAKDIISYTVDGIAGTVDANAKTVTVELPYSSAVDLSAVTPTITISDLATISPADQTVVDFSTGSVVYTVTAENESSQEWTVTVTKATDERSVAKNIISYTVDGIAGTVDANAKTVTLELPYSSTVDLSAVTPTITISDLATISPADQTVVDFSTGSVVYTVTAENESSQDWTVTVYKKERITPTLTVSPSPISVIVGQTVDLNIETESTGTIHYEFEDATLAEIEGQNTLKGLKIGNTQMTIQIDETDDYLSTSISVEVNVIEAPKDARILSVEFYNEVSATINEDAKAIQVELYSFVELSNVSIKSILLTSGAELIAPSDINTIDFSNGVVDFIVKNGSTENIYKVKASNRPIIGLEIDEVAMTGQISSTFDGDRTFDVVISDSEFLSSIAVEDIKFKGSSVVFERSHPRIGQLWDYSNDGKLTIYNELGEQATYFINVRYAEDNSGNSDINIGGIEVNDESATVDNSDRTINVTLPEDEAGTVTITSIDLPDGVELVSPTLGTEVKYVPGKGGVDVVLRNQDGESVVYKLLVNGDDLQTGLGEFDEIELKVYPNPSAGRFSIDFGKHLDANIRVIDVAGAELYRSEASDSYIKMNLSHLPAGAYHVIVSDSYGNSETVKIIIVK</sequence>
<evidence type="ECO:0000256" key="1">
    <source>
        <dbReference type="ARBA" id="ARBA00022737"/>
    </source>
</evidence>
<proteinExistence type="predicted"/>
<dbReference type="PANTHER" id="PTHR41775">
    <property type="entry name" value="SECRETED PROTEIN-RELATED"/>
    <property type="match status" value="1"/>
</dbReference>
<organism evidence="6 7">
    <name type="scientific">Aureibacter tunicatorum</name>
    <dbReference type="NCBI Taxonomy" id="866807"/>
    <lineage>
        <taxon>Bacteria</taxon>
        <taxon>Pseudomonadati</taxon>
        <taxon>Bacteroidota</taxon>
        <taxon>Cytophagia</taxon>
        <taxon>Cytophagales</taxon>
        <taxon>Persicobacteraceae</taxon>
        <taxon>Aureibacter</taxon>
    </lineage>
</organism>
<keyword evidence="7" id="KW-1185">Reference proteome</keyword>
<dbReference type="Pfam" id="PF20009">
    <property type="entry name" value="GEVED"/>
    <property type="match status" value="1"/>
</dbReference>
<dbReference type="Pfam" id="PF18962">
    <property type="entry name" value="Por_Secre_tail"/>
    <property type="match status" value="1"/>
</dbReference>
<dbReference type="NCBIfam" id="TIGR04183">
    <property type="entry name" value="Por_Secre_tail"/>
    <property type="match status" value="1"/>
</dbReference>
<dbReference type="Pfam" id="PF01436">
    <property type="entry name" value="NHL"/>
    <property type="match status" value="1"/>
</dbReference>
<dbReference type="NCBIfam" id="TIGR03296">
    <property type="entry name" value="M6dom_TIGR03296"/>
    <property type="match status" value="1"/>
</dbReference>
<evidence type="ECO:0000313" key="7">
    <source>
        <dbReference type="Proteomes" id="UP001185092"/>
    </source>
</evidence>
<dbReference type="InterPro" id="IPR036116">
    <property type="entry name" value="FN3_sf"/>
</dbReference>
<dbReference type="EMBL" id="JAVDQD010000003">
    <property type="protein sequence ID" value="MDR6239671.1"/>
    <property type="molecule type" value="Genomic_DNA"/>
</dbReference>
<accession>A0AAE3XPP6</accession>
<dbReference type="SUPFAM" id="SSF101898">
    <property type="entry name" value="NHL repeat"/>
    <property type="match status" value="1"/>
</dbReference>
<evidence type="ECO:0000256" key="3">
    <source>
        <dbReference type="SAM" id="MobiDB-lite"/>
    </source>
</evidence>
<dbReference type="GO" id="GO:0008237">
    <property type="term" value="F:metallopeptidase activity"/>
    <property type="evidence" value="ECO:0007669"/>
    <property type="project" value="UniProtKB-KW"/>
</dbReference>
<evidence type="ECO:0000313" key="6">
    <source>
        <dbReference type="EMBL" id="MDR6239671.1"/>
    </source>
</evidence>
<dbReference type="SUPFAM" id="SSF49265">
    <property type="entry name" value="Fibronectin type III"/>
    <property type="match status" value="1"/>
</dbReference>
<dbReference type="PROSITE" id="PS50853">
    <property type="entry name" value="FN3"/>
    <property type="match status" value="1"/>
</dbReference>